<feature type="compositionally biased region" description="Basic and acidic residues" evidence="1">
    <location>
        <begin position="945"/>
        <end position="963"/>
    </location>
</feature>
<dbReference type="Ensembl" id="ENSHHUT00000033277.1">
    <property type="protein sequence ID" value="ENSHHUP00000031970.1"/>
    <property type="gene ID" value="ENSHHUG00000020286.1"/>
</dbReference>
<feature type="compositionally biased region" description="Gly residues" evidence="1">
    <location>
        <begin position="663"/>
        <end position="675"/>
    </location>
</feature>
<reference evidence="4" key="1">
    <citation type="submission" date="2018-06" db="EMBL/GenBank/DDBJ databases">
        <title>Genome assembly of Danube salmon.</title>
        <authorList>
            <person name="Macqueen D.J."/>
            <person name="Gundappa M.K."/>
        </authorList>
    </citation>
    <scope>NUCLEOTIDE SEQUENCE [LARGE SCALE GENOMIC DNA]</scope>
</reference>
<dbReference type="InterPro" id="IPR022188">
    <property type="entry name" value="TASOR_DUF3715"/>
</dbReference>
<dbReference type="GeneTree" id="ENSGT00530000063735"/>
<evidence type="ECO:0000259" key="2">
    <source>
        <dbReference type="Pfam" id="PF12509"/>
    </source>
</evidence>
<evidence type="ECO:0000313" key="3">
    <source>
        <dbReference type="Ensembl" id="ENSHHUP00000031970.1"/>
    </source>
</evidence>
<feature type="compositionally biased region" description="Basic residues" evidence="1">
    <location>
        <begin position="679"/>
        <end position="693"/>
    </location>
</feature>
<feature type="region of interest" description="Disordered" evidence="1">
    <location>
        <begin position="816"/>
        <end position="840"/>
    </location>
</feature>
<dbReference type="GO" id="GO:0003682">
    <property type="term" value="F:chromatin binding"/>
    <property type="evidence" value="ECO:0007669"/>
    <property type="project" value="TreeGrafter"/>
</dbReference>
<dbReference type="Pfam" id="PF12509">
    <property type="entry name" value="DUF3715"/>
    <property type="match status" value="1"/>
</dbReference>
<feature type="compositionally biased region" description="Polar residues" evidence="1">
    <location>
        <begin position="816"/>
        <end position="829"/>
    </location>
</feature>
<name>A0A4W5M3V9_9TELE</name>
<feature type="region of interest" description="Disordered" evidence="1">
    <location>
        <begin position="593"/>
        <end position="613"/>
    </location>
</feature>
<protein>
    <recommendedName>
        <fullName evidence="2">TASOR pseudo-PARP domain-containing protein</fullName>
    </recommendedName>
</protein>
<dbReference type="GO" id="GO:0005654">
    <property type="term" value="C:nucleoplasm"/>
    <property type="evidence" value="ECO:0007669"/>
    <property type="project" value="TreeGrafter"/>
</dbReference>
<dbReference type="GO" id="GO:0097355">
    <property type="term" value="P:protein localization to heterochromatin"/>
    <property type="evidence" value="ECO:0007669"/>
    <property type="project" value="TreeGrafter"/>
</dbReference>
<reference evidence="3" key="2">
    <citation type="submission" date="2025-08" db="UniProtKB">
        <authorList>
            <consortium name="Ensembl"/>
        </authorList>
    </citation>
    <scope>IDENTIFICATION</scope>
</reference>
<dbReference type="CDD" id="cd22569">
    <property type="entry name" value="TASOR_PBD"/>
    <property type="match status" value="1"/>
</dbReference>
<feature type="region of interest" description="Disordered" evidence="1">
    <location>
        <begin position="20"/>
        <end position="55"/>
    </location>
</feature>
<feature type="compositionally biased region" description="Polar residues" evidence="1">
    <location>
        <begin position="900"/>
        <end position="913"/>
    </location>
</feature>
<feature type="compositionally biased region" description="Pro residues" evidence="1">
    <location>
        <begin position="921"/>
        <end position="931"/>
    </location>
</feature>
<dbReference type="GO" id="GO:0000792">
    <property type="term" value="C:heterochromatin"/>
    <property type="evidence" value="ECO:0007669"/>
    <property type="project" value="TreeGrafter"/>
</dbReference>
<dbReference type="PANTHER" id="PTHR16207">
    <property type="entry name" value="SET DOMAIN-CONTAINING PROTEIN"/>
    <property type="match status" value="1"/>
</dbReference>
<feature type="region of interest" description="Disordered" evidence="1">
    <location>
        <begin position="1070"/>
        <end position="1096"/>
    </location>
</feature>
<dbReference type="GO" id="GO:0045814">
    <property type="term" value="P:negative regulation of gene expression, epigenetic"/>
    <property type="evidence" value="ECO:0007669"/>
    <property type="project" value="InterPro"/>
</dbReference>
<feature type="compositionally biased region" description="Basic and acidic residues" evidence="1">
    <location>
        <begin position="694"/>
        <end position="707"/>
    </location>
</feature>
<sequence>MESHSGDNIPASKYSSVKYYTTLPSETTPTEDGEQAGGTETRRRSGTSTQYIPKAGDHLNFQIPRKNKGKRALFQYVSSESREFEDILTILSSSYIEANSNRTFTYTKLRIVHSELLEKNFVEKRRELKLDGRTEKELEETHCFLTADTIKLPWICENGLHVGHSRITALGNPAKGVYLSKYSDVLQVNPFNPGVMGEIIIFKVIKGKVKSIYDDMSKNLLDPTPKFDSHLSKNASIVTSLTSYRAYELTQQYFYEYNFDELKARPRHVCPYAVVSFQFKGKDALLQAKPMAPLRSTSQTSAGSKGTSKYTVWTGELVNEGRAVSQVSFCSFSPPFLPFKLPEKLELGLVMSMDQVTQMIPSALFSWNLYAGSHQVLKSGTHCSLLEVVDKSKSGDCLAALLQGMETQRLVLVHMLADKGFLFLLSSDQMATPTKGRDGLKKCLQALFVFKESRDVAKYSTRCPTTQEPLQTSSRNPAMPQLNSFVPALHYALVKVRCNPPANLSAGVKRQARDYLSGLYHGKRRHIPISEYDAKLDDRGKLFPARKHHKLNMEGYLRSYIYNPNLYTMPVVQAKEMVESYCTVPDGNSPVMDWEGSGASGDKPVVGSEGNPYGATAAQSLVVQGNHSPSQSHTDANPRKVKEPINLILCRKNAEGDVQKGVPQGGRKQGAGGLDPRGLKRKTAERTLNYRKKALQERGRRDRRTAAAEEGQSPSFLSSVMLQSVGLRDVDLRRDRSEAAFKSLKMLTSLKNAAKQGTSEGRGGGGWSREGTEQTIALLFDRMIKLGLPPNQDIDLRKLPPRGLQIKADYLETAGSTNSLEGFNPSSNGEMPRRSQSQYQEEEQIPWVLIPITGLKSNKYCLSEKDNPQDPRFVPQIPMVNSSYSRCVLERRERSINSTLEELPQHSLSTSLEVSEEHSPYPSPCPSPFSSPSPMEDDEQLPETPCDHTEISDNHKTSTDKKTSTNQSFLQIPVAPASTRLLDKCHSPSPEPKSAGEPTPTIPSPVEAGQEHAEGSTGKVISGVVAEDPTTMDVGQEEGEEVEEESKELEVEDDVIEVVDEEVEMETVIKQTEEVSPPSPDLSSPEQIPVQNPPPVQRPVLSRVDCVLDQQFSDFSTEMQILLLRESVHYSSKLIPSQSPPGQPPILPFSEYVSFYNSSPPMKAYVSSLRDCMGTVIDTQEQWIPSMVATDSPLVLSNNNHHHAHHVHRTTYNWNPSSRGPVSHFVPSPHPPSLSAPGPASSNSYSFLPVSHSVPNHHSPAPPSGPGLNLSSNTYSYLEVYQFPSAVSQFNSNNNNNVNIRSSSFPGPCTACPFTTPLYNNPPQTELSLSQPSSSLAPLPIQPLALGNQWITTEQTTENPDSDCREQLGTCKPSAMSTTTKNTDLDARGLRGKCKPQTSATFQSKDNVIIVDPPVSAATMEAPHHLTQMIESSSGVRGPFPSSGPDPLAALSSLINQLKHWAVQ</sequence>
<organism evidence="3 4">
    <name type="scientific">Hucho hucho</name>
    <name type="common">huchen</name>
    <dbReference type="NCBI Taxonomy" id="62062"/>
    <lineage>
        <taxon>Eukaryota</taxon>
        <taxon>Metazoa</taxon>
        <taxon>Chordata</taxon>
        <taxon>Craniata</taxon>
        <taxon>Vertebrata</taxon>
        <taxon>Euteleostomi</taxon>
        <taxon>Actinopterygii</taxon>
        <taxon>Neopterygii</taxon>
        <taxon>Teleostei</taxon>
        <taxon>Protacanthopterygii</taxon>
        <taxon>Salmoniformes</taxon>
        <taxon>Salmonidae</taxon>
        <taxon>Salmoninae</taxon>
        <taxon>Hucho</taxon>
    </lineage>
</organism>
<dbReference type="Proteomes" id="UP000314982">
    <property type="component" value="Unassembled WGS sequence"/>
</dbReference>
<dbReference type="STRING" id="62062.ENSHHUP00000031970"/>
<dbReference type="PANTHER" id="PTHR16207:SF1">
    <property type="entry name" value="PROTEIN TASOR"/>
    <property type="match status" value="1"/>
</dbReference>
<feature type="region of interest" description="Disordered" evidence="1">
    <location>
        <begin position="900"/>
        <end position="1051"/>
    </location>
</feature>
<accession>A0A4W5M3V9</accession>
<feature type="domain" description="TASOR pseudo-PARP" evidence="2">
    <location>
        <begin position="127"/>
        <end position="271"/>
    </location>
</feature>
<reference evidence="3" key="3">
    <citation type="submission" date="2025-09" db="UniProtKB">
        <authorList>
            <consortium name="Ensembl"/>
        </authorList>
    </citation>
    <scope>IDENTIFICATION</scope>
</reference>
<evidence type="ECO:0000313" key="4">
    <source>
        <dbReference type="Proteomes" id="UP000314982"/>
    </source>
</evidence>
<keyword evidence="4" id="KW-1185">Reference proteome</keyword>
<evidence type="ECO:0000256" key="1">
    <source>
        <dbReference type="SAM" id="MobiDB-lite"/>
    </source>
</evidence>
<feature type="compositionally biased region" description="Acidic residues" evidence="1">
    <location>
        <begin position="1035"/>
        <end position="1051"/>
    </location>
</feature>
<feature type="region of interest" description="Disordered" evidence="1">
    <location>
        <begin position="656"/>
        <end position="712"/>
    </location>
</feature>
<dbReference type="InterPro" id="IPR046432">
    <property type="entry name" value="TASOR"/>
</dbReference>
<dbReference type="SUPFAM" id="SSF56399">
    <property type="entry name" value="ADP-ribosylation"/>
    <property type="match status" value="1"/>
</dbReference>
<proteinExistence type="predicted"/>